<evidence type="ECO:0000259" key="15">
    <source>
        <dbReference type="PROSITE" id="PS50011"/>
    </source>
</evidence>
<dbReference type="Gene3D" id="3.30.200.20">
    <property type="entry name" value="Phosphorylase Kinase, domain 1"/>
    <property type="match status" value="1"/>
</dbReference>
<keyword evidence="3" id="KW-0597">Phosphoprotein</keyword>
<dbReference type="InterPro" id="IPR000719">
    <property type="entry name" value="Prot_kinase_dom"/>
</dbReference>
<accession>A0A7J6EUQ9</accession>
<dbReference type="Proteomes" id="UP000525078">
    <property type="component" value="Unassembled WGS sequence"/>
</dbReference>
<evidence type="ECO:0000256" key="12">
    <source>
        <dbReference type="ARBA" id="ARBA00023170"/>
    </source>
</evidence>
<reference evidence="16 17" key="1">
    <citation type="journal article" date="2020" name="bioRxiv">
        <title>Sequence and annotation of 42 cannabis genomes reveals extensive copy number variation in cannabinoid synthesis and pathogen resistance genes.</title>
        <authorList>
            <person name="Mckernan K.J."/>
            <person name="Helbert Y."/>
            <person name="Kane L.T."/>
            <person name="Ebling H."/>
            <person name="Zhang L."/>
            <person name="Liu B."/>
            <person name="Eaton Z."/>
            <person name="Mclaughlin S."/>
            <person name="Kingan S."/>
            <person name="Baybayan P."/>
            <person name="Concepcion G."/>
            <person name="Jordan M."/>
            <person name="Riva A."/>
            <person name="Barbazuk W."/>
            <person name="Harkins T."/>
        </authorList>
    </citation>
    <scope>NUCLEOTIDE SEQUENCE [LARGE SCALE GENOMIC DNA]</scope>
    <source>
        <strain evidence="17">cv. Jamaican Lion 4</strain>
        <tissue evidence="16">Leaf</tissue>
    </source>
</reference>
<feature type="domain" description="Protein kinase" evidence="15">
    <location>
        <begin position="283"/>
        <end position="569"/>
    </location>
</feature>
<dbReference type="EMBL" id="JAATIP010000186">
    <property type="protein sequence ID" value="KAF4362108.1"/>
    <property type="molecule type" value="Genomic_DNA"/>
</dbReference>
<sequence>MNTAHVVDKDSRSLGITWESLEGGKYKFYFHYTELENLQPNQSRQFNTFLNGKLLDSLFSPLYLSDFTIYSYAEEIQPGKQKISLNSTPNSTSPPLINALEIYRVHNLLGQETNQNDVEAISEVKAVYELKNIEWQGDPCGPEDYMWDCLNCNYSANHSSRIVSLNLSGNNFTGPIPDALLERRKNGIDTNNWNSTNACPSNSCGKNNKSFVVPLAASLSGLLFVCFTIVVIIWRLKRKPHNKAAINLEGENVKSEDNNEADESYKNNKMERYTYSEIGKVTNNFQKVIGEGGFGKVYHGYLNGVEVAVKMLSSSSLQGHRQFHAELKLLLRVHHKNLTTLVGYCNDGSNVGLIYEYMAMGNLRSHLSGNRSSGIIILSWEQRLLIAIDAAQGLEYLHNGCKPPIIHRDVKSTNILLNEKFQAKLGDFGLSKVFGNNHTSTFAVNTTTTPVGMSASIAGTLGYLDPEYYTSNWLNEKSDVYSFGIVLLEIITARPVVATTKENKHIIEWVSSMIAKGDIKSIIDPRLKQGTVDINTVWKLIEISMACVSKTSNNRPTMSRVVTDLKECLTTNITRNNSSNVQTTPEYLTDSHEKYMASVEFSPTAR</sequence>
<protein>
    <recommendedName>
        <fullName evidence="15">Protein kinase domain-containing protein</fullName>
    </recommendedName>
</protein>
<dbReference type="CDD" id="cd14066">
    <property type="entry name" value="STKc_IRAK"/>
    <property type="match status" value="1"/>
</dbReference>
<evidence type="ECO:0000256" key="2">
    <source>
        <dbReference type="ARBA" id="ARBA00022527"/>
    </source>
</evidence>
<dbReference type="SMART" id="SM00220">
    <property type="entry name" value="S_TKc"/>
    <property type="match status" value="1"/>
</dbReference>
<keyword evidence="11 14" id="KW-0472">Membrane</keyword>
<dbReference type="AlphaFoldDB" id="A0A7J6EUQ9"/>
<evidence type="ECO:0000256" key="7">
    <source>
        <dbReference type="ARBA" id="ARBA00022741"/>
    </source>
</evidence>
<evidence type="ECO:0000256" key="14">
    <source>
        <dbReference type="SAM" id="Phobius"/>
    </source>
</evidence>
<comment type="subcellular location">
    <subcellularLocation>
        <location evidence="1">Membrane</location>
        <topology evidence="1">Single-pass membrane protein</topology>
    </subcellularLocation>
</comment>
<dbReference type="PROSITE" id="PS50011">
    <property type="entry name" value="PROTEIN_KINASE_DOM"/>
    <property type="match status" value="1"/>
</dbReference>
<dbReference type="Pfam" id="PF12819">
    <property type="entry name" value="Malectin_like"/>
    <property type="match status" value="1"/>
</dbReference>
<dbReference type="PANTHER" id="PTHR45631:SF180">
    <property type="entry name" value="PROTEIN KINASE DOMAIN-CONTAINING PROTEIN"/>
    <property type="match status" value="1"/>
</dbReference>
<dbReference type="PROSITE" id="PS00107">
    <property type="entry name" value="PROTEIN_KINASE_ATP"/>
    <property type="match status" value="1"/>
</dbReference>
<dbReference type="PANTHER" id="PTHR45631">
    <property type="entry name" value="OS07G0107800 PROTEIN-RELATED"/>
    <property type="match status" value="1"/>
</dbReference>
<gene>
    <name evidence="16" type="ORF">F8388_023960</name>
</gene>
<dbReference type="PROSITE" id="PS00108">
    <property type="entry name" value="PROTEIN_KINASE_ST"/>
    <property type="match status" value="1"/>
</dbReference>
<evidence type="ECO:0000256" key="9">
    <source>
        <dbReference type="ARBA" id="ARBA00022840"/>
    </source>
</evidence>
<dbReference type="GO" id="GO:0005524">
    <property type="term" value="F:ATP binding"/>
    <property type="evidence" value="ECO:0007669"/>
    <property type="project" value="UniProtKB-UniRule"/>
</dbReference>
<dbReference type="FunFam" id="1.10.510.10:FF:000146">
    <property type="entry name" value="LRR receptor-like serine/threonine-protein kinase IOS1"/>
    <property type="match status" value="1"/>
</dbReference>
<keyword evidence="10 14" id="KW-1133">Transmembrane helix</keyword>
<evidence type="ECO:0000313" key="17">
    <source>
        <dbReference type="Proteomes" id="UP000525078"/>
    </source>
</evidence>
<keyword evidence="6" id="KW-0732">Signal</keyword>
<feature type="binding site" evidence="13">
    <location>
        <position position="310"/>
    </location>
    <ligand>
        <name>ATP</name>
        <dbReference type="ChEBI" id="CHEBI:30616"/>
    </ligand>
</feature>
<evidence type="ECO:0000256" key="8">
    <source>
        <dbReference type="ARBA" id="ARBA00022777"/>
    </source>
</evidence>
<dbReference type="InterPro" id="IPR024788">
    <property type="entry name" value="Malectin-like_Carb-bd_dom"/>
</dbReference>
<keyword evidence="4" id="KW-0808">Transferase</keyword>
<evidence type="ECO:0000313" key="16">
    <source>
        <dbReference type="EMBL" id="KAF4362108.1"/>
    </source>
</evidence>
<evidence type="ECO:0000256" key="3">
    <source>
        <dbReference type="ARBA" id="ARBA00022553"/>
    </source>
</evidence>
<dbReference type="FunFam" id="3.30.200.20:FF:000394">
    <property type="entry name" value="Leucine-rich repeat receptor-like protein kinase"/>
    <property type="match status" value="1"/>
</dbReference>
<evidence type="ECO:0000256" key="6">
    <source>
        <dbReference type="ARBA" id="ARBA00022729"/>
    </source>
</evidence>
<keyword evidence="5 14" id="KW-0812">Transmembrane</keyword>
<evidence type="ECO:0000256" key="13">
    <source>
        <dbReference type="PROSITE-ProRule" id="PRU10141"/>
    </source>
</evidence>
<dbReference type="InterPro" id="IPR008271">
    <property type="entry name" value="Ser/Thr_kinase_AS"/>
</dbReference>
<comment type="caution">
    <text evidence="16">The sequence shown here is derived from an EMBL/GenBank/DDBJ whole genome shotgun (WGS) entry which is preliminary data.</text>
</comment>
<keyword evidence="12" id="KW-0675">Receptor</keyword>
<dbReference type="Gene3D" id="1.10.510.10">
    <property type="entry name" value="Transferase(Phosphotransferase) domain 1"/>
    <property type="match status" value="1"/>
</dbReference>
<dbReference type="SUPFAM" id="SSF56112">
    <property type="entry name" value="Protein kinase-like (PK-like)"/>
    <property type="match status" value="1"/>
</dbReference>
<evidence type="ECO:0000256" key="10">
    <source>
        <dbReference type="ARBA" id="ARBA00022989"/>
    </source>
</evidence>
<dbReference type="InterPro" id="IPR017441">
    <property type="entry name" value="Protein_kinase_ATP_BS"/>
</dbReference>
<dbReference type="Pfam" id="PF07714">
    <property type="entry name" value="PK_Tyr_Ser-Thr"/>
    <property type="match status" value="1"/>
</dbReference>
<evidence type="ECO:0000256" key="1">
    <source>
        <dbReference type="ARBA" id="ARBA00004167"/>
    </source>
</evidence>
<feature type="transmembrane region" description="Helical" evidence="14">
    <location>
        <begin position="211"/>
        <end position="234"/>
    </location>
</feature>
<organism evidence="16 17">
    <name type="scientific">Cannabis sativa</name>
    <name type="common">Hemp</name>
    <name type="synonym">Marijuana</name>
    <dbReference type="NCBI Taxonomy" id="3483"/>
    <lineage>
        <taxon>Eukaryota</taxon>
        <taxon>Viridiplantae</taxon>
        <taxon>Streptophyta</taxon>
        <taxon>Embryophyta</taxon>
        <taxon>Tracheophyta</taxon>
        <taxon>Spermatophyta</taxon>
        <taxon>Magnoliopsida</taxon>
        <taxon>eudicotyledons</taxon>
        <taxon>Gunneridae</taxon>
        <taxon>Pentapetalae</taxon>
        <taxon>rosids</taxon>
        <taxon>fabids</taxon>
        <taxon>Rosales</taxon>
        <taxon>Cannabaceae</taxon>
        <taxon>Cannabis</taxon>
    </lineage>
</organism>
<dbReference type="GO" id="GO:0016020">
    <property type="term" value="C:membrane"/>
    <property type="evidence" value="ECO:0007669"/>
    <property type="project" value="UniProtKB-SubCell"/>
</dbReference>
<proteinExistence type="predicted"/>
<dbReference type="InterPro" id="IPR011009">
    <property type="entry name" value="Kinase-like_dom_sf"/>
</dbReference>
<dbReference type="GO" id="GO:0004674">
    <property type="term" value="F:protein serine/threonine kinase activity"/>
    <property type="evidence" value="ECO:0007669"/>
    <property type="project" value="UniProtKB-KW"/>
</dbReference>
<evidence type="ECO:0000256" key="11">
    <source>
        <dbReference type="ARBA" id="ARBA00023136"/>
    </source>
</evidence>
<name>A0A7J6EUQ9_CANSA</name>
<dbReference type="InterPro" id="IPR001245">
    <property type="entry name" value="Ser-Thr/Tyr_kinase_cat_dom"/>
</dbReference>
<keyword evidence="8" id="KW-0418">Kinase</keyword>
<evidence type="ECO:0000256" key="4">
    <source>
        <dbReference type="ARBA" id="ARBA00022679"/>
    </source>
</evidence>
<keyword evidence="9 13" id="KW-0067">ATP-binding</keyword>
<evidence type="ECO:0000256" key="5">
    <source>
        <dbReference type="ARBA" id="ARBA00022692"/>
    </source>
</evidence>
<keyword evidence="2" id="KW-0723">Serine/threonine-protein kinase</keyword>
<keyword evidence="7 13" id="KW-0547">Nucleotide-binding</keyword>